<evidence type="ECO:0000256" key="3">
    <source>
        <dbReference type="ARBA" id="ARBA00023082"/>
    </source>
</evidence>
<gene>
    <name evidence="6" type="ORF">FLL46_13775</name>
</gene>
<dbReference type="InterPro" id="IPR039425">
    <property type="entry name" value="RNA_pol_sigma-70-like"/>
</dbReference>
<dbReference type="SUPFAM" id="SSF88946">
    <property type="entry name" value="Sigma2 domain of RNA polymerase sigma factors"/>
    <property type="match status" value="1"/>
</dbReference>
<dbReference type="SUPFAM" id="SSF88659">
    <property type="entry name" value="Sigma3 and sigma4 domains of RNA polymerase sigma factors"/>
    <property type="match status" value="1"/>
</dbReference>
<keyword evidence="7" id="KW-1185">Reference proteome</keyword>
<dbReference type="Gene3D" id="1.10.10.10">
    <property type="entry name" value="Winged helix-like DNA-binding domain superfamily/Winged helix DNA-binding domain"/>
    <property type="match status" value="1"/>
</dbReference>
<dbReference type="PROSITE" id="PS00622">
    <property type="entry name" value="HTH_LUXR_1"/>
    <property type="match status" value="1"/>
</dbReference>
<evidence type="ECO:0000256" key="1">
    <source>
        <dbReference type="ARBA" id="ARBA00010641"/>
    </source>
</evidence>
<dbReference type="Gene3D" id="1.10.1740.10">
    <property type="match status" value="1"/>
</dbReference>
<dbReference type="RefSeq" id="WP_142894322.1">
    <property type="nucleotide sequence ID" value="NZ_ML660165.1"/>
</dbReference>
<dbReference type="OrthoDB" id="9797134at2"/>
<dbReference type="GO" id="GO:0006352">
    <property type="term" value="P:DNA-templated transcription initiation"/>
    <property type="evidence" value="ECO:0007669"/>
    <property type="project" value="InterPro"/>
</dbReference>
<evidence type="ECO:0000313" key="7">
    <source>
        <dbReference type="Proteomes" id="UP000315439"/>
    </source>
</evidence>
<evidence type="ECO:0000259" key="5">
    <source>
        <dbReference type="PROSITE" id="PS00622"/>
    </source>
</evidence>
<dbReference type="GO" id="GO:0016987">
    <property type="term" value="F:sigma factor activity"/>
    <property type="evidence" value="ECO:0007669"/>
    <property type="project" value="UniProtKB-KW"/>
</dbReference>
<evidence type="ECO:0000256" key="2">
    <source>
        <dbReference type="ARBA" id="ARBA00023015"/>
    </source>
</evidence>
<feature type="domain" description="HTH luxR-type" evidence="5">
    <location>
        <begin position="154"/>
        <end position="181"/>
    </location>
</feature>
<reference evidence="6 7" key="1">
    <citation type="submission" date="2019-07" db="EMBL/GenBank/DDBJ databases">
        <title>Draft genome for Aliikangiella sp. M105.</title>
        <authorList>
            <person name="Wang G."/>
        </authorList>
    </citation>
    <scope>NUCLEOTIDE SEQUENCE [LARGE SCALE GENOMIC DNA]</scope>
    <source>
        <strain evidence="6 7">M105</strain>
    </source>
</reference>
<dbReference type="NCBIfam" id="TIGR02937">
    <property type="entry name" value="sigma70-ECF"/>
    <property type="match status" value="1"/>
</dbReference>
<dbReference type="PANTHER" id="PTHR43133:SF45">
    <property type="entry name" value="RNA POLYMERASE ECF-TYPE SIGMA FACTOR"/>
    <property type="match status" value="1"/>
</dbReference>
<evidence type="ECO:0000313" key="6">
    <source>
        <dbReference type="EMBL" id="TQV86881.1"/>
    </source>
</evidence>
<dbReference type="AlphaFoldDB" id="A0A545UBN8"/>
<dbReference type="InterPro" id="IPR000792">
    <property type="entry name" value="Tscrpt_reg_LuxR_C"/>
</dbReference>
<keyword evidence="3" id="KW-0731">Sigma factor</keyword>
<comment type="similarity">
    <text evidence="1">Belongs to the sigma-70 factor family. ECF subfamily.</text>
</comment>
<dbReference type="InterPro" id="IPR007627">
    <property type="entry name" value="RNA_pol_sigma70_r2"/>
</dbReference>
<proteinExistence type="inferred from homology"/>
<protein>
    <submittedName>
        <fullName evidence="6">Sigma-70 family RNA polymerase sigma factor</fullName>
    </submittedName>
</protein>
<keyword evidence="4" id="KW-0804">Transcription</keyword>
<dbReference type="InterPro" id="IPR014284">
    <property type="entry name" value="RNA_pol_sigma-70_dom"/>
</dbReference>
<organism evidence="6 7">
    <name type="scientific">Aliikangiella coralliicola</name>
    <dbReference type="NCBI Taxonomy" id="2592383"/>
    <lineage>
        <taxon>Bacteria</taxon>
        <taxon>Pseudomonadati</taxon>
        <taxon>Pseudomonadota</taxon>
        <taxon>Gammaproteobacteria</taxon>
        <taxon>Oceanospirillales</taxon>
        <taxon>Pleioneaceae</taxon>
        <taxon>Aliikangiella</taxon>
    </lineage>
</organism>
<dbReference type="InterPro" id="IPR013249">
    <property type="entry name" value="RNA_pol_sigma70_r4_t2"/>
</dbReference>
<keyword evidence="2" id="KW-0805">Transcription regulation</keyword>
<name>A0A545UBN8_9GAMM</name>
<dbReference type="InterPro" id="IPR036388">
    <property type="entry name" value="WH-like_DNA-bd_sf"/>
</dbReference>
<comment type="caution">
    <text evidence="6">The sequence shown here is derived from an EMBL/GenBank/DDBJ whole genome shotgun (WGS) entry which is preliminary data.</text>
</comment>
<dbReference type="Pfam" id="PF04542">
    <property type="entry name" value="Sigma70_r2"/>
    <property type="match status" value="1"/>
</dbReference>
<dbReference type="Pfam" id="PF08281">
    <property type="entry name" value="Sigma70_r4_2"/>
    <property type="match status" value="1"/>
</dbReference>
<dbReference type="GO" id="GO:0003677">
    <property type="term" value="F:DNA binding"/>
    <property type="evidence" value="ECO:0007669"/>
    <property type="project" value="InterPro"/>
</dbReference>
<dbReference type="InterPro" id="IPR013325">
    <property type="entry name" value="RNA_pol_sigma_r2"/>
</dbReference>
<dbReference type="InterPro" id="IPR013324">
    <property type="entry name" value="RNA_pol_sigma_r3/r4-like"/>
</dbReference>
<accession>A0A545UBN8</accession>
<sequence length="192" mass="21701">MAISLTQPQVRIATAELVPMSRSERLAYDQFFEETLNNHHSMISRVVSSYEMKPSLQEELYQEISVALWKALAKFENQSNIKTYVLSIAHKRAVSHVAKHVKEPNSVDIGNYEFAGEKCPSEQMSKNQKMNRLMMALRELSLADRQLVTLALEGISYKDISKILGLSVSNVGVRLNRAKNKLSELMSTEAGR</sequence>
<dbReference type="PANTHER" id="PTHR43133">
    <property type="entry name" value="RNA POLYMERASE ECF-TYPE SIGMA FACTO"/>
    <property type="match status" value="1"/>
</dbReference>
<evidence type="ECO:0000256" key="4">
    <source>
        <dbReference type="ARBA" id="ARBA00023163"/>
    </source>
</evidence>
<dbReference type="EMBL" id="VIKS01000009">
    <property type="protein sequence ID" value="TQV86881.1"/>
    <property type="molecule type" value="Genomic_DNA"/>
</dbReference>
<dbReference type="Proteomes" id="UP000315439">
    <property type="component" value="Unassembled WGS sequence"/>
</dbReference>